<dbReference type="Proteomes" id="UP001328107">
    <property type="component" value="Unassembled WGS sequence"/>
</dbReference>
<protein>
    <submittedName>
        <fullName evidence="2">Uncharacterized protein</fullName>
    </submittedName>
</protein>
<name>A0AAN4ZCU0_9BILA</name>
<sequence>MVRHSTKRKLAETPSIDEPGAKTARCQKTLTDLPLELLQPMVTGLGLNDRMAHLYKQLLVAERGAGEHDDKDRWESIEADFNTPGASALINGLYSTSSYSEYADLELKHQPLDDRNPRTSVDDDSELMRGVFCRFRNVTLTLDTHPSQILTIYQGVLGSSITNFTWNIDSSGMRAFAEQVMGIGPKFFAAVRKSSITTSKETGEVYRSEKGEKAPYCLVMLHDGWKTKISRHKPSKSVPYIQSITVEKGKQISLTEHGARFVRIPYAPVE</sequence>
<reference evidence="3" key="1">
    <citation type="submission" date="2022-10" db="EMBL/GenBank/DDBJ databases">
        <title>Genome assembly of Pristionchus species.</title>
        <authorList>
            <person name="Yoshida K."/>
            <person name="Sommer R.J."/>
        </authorList>
    </citation>
    <scope>NUCLEOTIDE SEQUENCE [LARGE SCALE GENOMIC DNA]</scope>
    <source>
        <strain evidence="3">RS5460</strain>
    </source>
</reference>
<feature type="region of interest" description="Disordered" evidence="1">
    <location>
        <begin position="1"/>
        <end position="22"/>
    </location>
</feature>
<keyword evidence="3" id="KW-1185">Reference proteome</keyword>
<proteinExistence type="predicted"/>
<evidence type="ECO:0000313" key="2">
    <source>
        <dbReference type="EMBL" id="GMR35397.1"/>
    </source>
</evidence>
<dbReference type="EMBL" id="BTRK01000002">
    <property type="protein sequence ID" value="GMR35397.1"/>
    <property type="molecule type" value="Genomic_DNA"/>
</dbReference>
<accession>A0AAN4ZCU0</accession>
<comment type="caution">
    <text evidence="2">The sequence shown here is derived from an EMBL/GenBank/DDBJ whole genome shotgun (WGS) entry which is preliminary data.</text>
</comment>
<gene>
    <name evidence="2" type="ORF">PMAYCL1PPCAC_05592</name>
</gene>
<dbReference type="AlphaFoldDB" id="A0AAN4ZCU0"/>
<evidence type="ECO:0000313" key="3">
    <source>
        <dbReference type="Proteomes" id="UP001328107"/>
    </source>
</evidence>
<organism evidence="2 3">
    <name type="scientific">Pristionchus mayeri</name>
    <dbReference type="NCBI Taxonomy" id="1317129"/>
    <lineage>
        <taxon>Eukaryota</taxon>
        <taxon>Metazoa</taxon>
        <taxon>Ecdysozoa</taxon>
        <taxon>Nematoda</taxon>
        <taxon>Chromadorea</taxon>
        <taxon>Rhabditida</taxon>
        <taxon>Rhabditina</taxon>
        <taxon>Diplogasteromorpha</taxon>
        <taxon>Diplogasteroidea</taxon>
        <taxon>Neodiplogasteridae</taxon>
        <taxon>Pristionchus</taxon>
    </lineage>
</organism>
<evidence type="ECO:0000256" key="1">
    <source>
        <dbReference type="SAM" id="MobiDB-lite"/>
    </source>
</evidence>